<reference evidence="2 3" key="1">
    <citation type="journal article" date="2010" name="J. Bacteriol.">
        <title>Genome sequences of Oceanicola granulosus HTCC2516(T) and Oceanicola batsensis HTCC2597(TDelta).</title>
        <authorList>
            <person name="Thrash J.C."/>
            <person name="Cho J.C."/>
            <person name="Vergin K.L."/>
            <person name="Giovannoni S.J."/>
        </authorList>
    </citation>
    <scope>NUCLEOTIDE SEQUENCE [LARGE SCALE GENOMIC DNA]</scope>
    <source>
        <strain evidence="3">ATCC BAA-863 / DSM 15984 / KCTC 12145 / HTCC2597</strain>
    </source>
</reference>
<proteinExistence type="predicted"/>
<comment type="caution">
    <text evidence="2">The sequence shown here is derived from an EMBL/GenBank/DDBJ whole genome shotgun (WGS) entry which is preliminary data.</text>
</comment>
<protein>
    <submittedName>
        <fullName evidence="2">2-hydroxyacid dehydrogenase</fullName>
        <ecNumber evidence="2">1.1.1.272</ecNumber>
    </submittedName>
</protein>
<keyword evidence="3" id="KW-1185">Reference proteome</keyword>
<gene>
    <name evidence="2" type="ORF">OB2597_08174</name>
</gene>
<evidence type="ECO:0000256" key="1">
    <source>
        <dbReference type="SAM" id="MobiDB-lite"/>
    </source>
</evidence>
<evidence type="ECO:0000313" key="3">
    <source>
        <dbReference type="Proteomes" id="UP000004318"/>
    </source>
</evidence>
<dbReference type="GO" id="GO:0050578">
    <property type="term" value="F:(2R)-2-hydroxyacid dehydrogenase (NADP+) activity"/>
    <property type="evidence" value="ECO:0007669"/>
    <property type="project" value="UniProtKB-EC"/>
</dbReference>
<dbReference type="RefSeq" id="WP_009805858.1">
    <property type="nucleotide sequence ID" value="NZ_CH724131.1"/>
</dbReference>
<sequence length="54" mass="5372">METDDEAGAGATPGHVLGQHRFPRRGADAPNLTVEDAQTAGALADGGKADGQVA</sequence>
<evidence type="ECO:0000313" key="2">
    <source>
        <dbReference type="EMBL" id="EAQ04103.1"/>
    </source>
</evidence>
<organism evidence="2 3">
    <name type="scientific">Pseudooceanicola batsensis (strain ATCC BAA-863 / DSM 15984 / KCTC 12145 / HTCC2597)</name>
    <name type="common">Oceanicola batsensis</name>
    <dbReference type="NCBI Taxonomy" id="252305"/>
    <lineage>
        <taxon>Bacteria</taxon>
        <taxon>Pseudomonadati</taxon>
        <taxon>Pseudomonadota</taxon>
        <taxon>Alphaproteobacteria</taxon>
        <taxon>Rhodobacterales</taxon>
        <taxon>Paracoccaceae</taxon>
        <taxon>Pseudooceanicola</taxon>
    </lineage>
</organism>
<dbReference type="Proteomes" id="UP000004318">
    <property type="component" value="Unassembled WGS sequence"/>
</dbReference>
<dbReference type="AlphaFoldDB" id="A3TUA7"/>
<dbReference type="STRING" id="252305.OB2597_08174"/>
<dbReference type="EMBL" id="AAMO01000002">
    <property type="protein sequence ID" value="EAQ04103.1"/>
    <property type="molecule type" value="Genomic_DNA"/>
</dbReference>
<keyword evidence="2" id="KW-0560">Oxidoreductase</keyword>
<dbReference type="HOGENOM" id="CLU_3045930_0_0_5"/>
<name>A3TUA7_PSEBH</name>
<accession>A3TUA7</accession>
<dbReference type="EC" id="1.1.1.272" evidence="2"/>
<feature type="region of interest" description="Disordered" evidence="1">
    <location>
        <begin position="1"/>
        <end position="31"/>
    </location>
</feature>